<organism evidence="10 11">
    <name type="scientific">Aulographum hederae CBS 113979</name>
    <dbReference type="NCBI Taxonomy" id="1176131"/>
    <lineage>
        <taxon>Eukaryota</taxon>
        <taxon>Fungi</taxon>
        <taxon>Dikarya</taxon>
        <taxon>Ascomycota</taxon>
        <taxon>Pezizomycotina</taxon>
        <taxon>Dothideomycetes</taxon>
        <taxon>Pleosporomycetidae</taxon>
        <taxon>Aulographales</taxon>
        <taxon>Aulographaceae</taxon>
    </lineage>
</organism>
<dbReference type="FunFam" id="4.10.240.10:FF:000003">
    <property type="entry name" value="C6 transcription factor (Leu3)"/>
    <property type="match status" value="1"/>
</dbReference>
<dbReference type="PANTHER" id="PTHR31845">
    <property type="entry name" value="FINGER DOMAIN PROTEIN, PUTATIVE-RELATED"/>
    <property type="match status" value="1"/>
</dbReference>
<dbReference type="GO" id="GO:0006351">
    <property type="term" value="P:DNA-templated transcription"/>
    <property type="evidence" value="ECO:0007669"/>
    <property type="project" value="InterPro"/>
</dbReference>
<keyword evidence="11" id="KW-1185">Reference proteome</keyword>
<dbReference type="Pfam" id="PF00172">
    <property type="entry name" value="Zn_clus"/>
    <property type="match status" value="1"/>
</dbReference>
<dbReference type="SMART" id="SM00066">
    <property type="entry name" value="GAL4"/>
    <property type="match status" value="1"/>
</dbReference>
<dbReference type="OrthoDB" id="8062037at2759"/>
<evidence type="ECO:0000256" key="3">
    <source>
        <dbReference type="ARBA" id="ARBA00022833"/>
    </source>
</evidence>
<feature type="region of interest" description="Disordered" evidence="8">
    <location>
        <begin position="156"/>
        <end position="183"/>
    </location>
</feature>
<evidence type="ECO:0000256" key="2">
    <source>
        <dbReference type="ARBA" id="ARBA00022723"/>
    </source>
</evidence>
<feature type="region of interest" description="Disordered" evidence="8">
    <location>
        <begin position="776"/>
        <end position="848"/>
    </location>
</feature>
<accession>A0A6G1HAU4</accession>
<protein>
    <recommendedName>
        <fullName evidence="9">Zn(2)-C6 fungal-type domain-containing protein</fullName>
    </recommendedName>
</protein>
<feature type="region of interest" description="Disordered" evidence="8">
    <location>
        <begin position="712"/>
        <end position="764"/>
    </location>
</feature>
<dbReference type="InterPro" id="IPR051089">
    <property type="entry name" value="prtT"/>
</dbReference>
<evidence type="ECO:0000256" key="4">
    <source>
        <dbReference type="ARBA" id="ARBA00023015"/>
    </source>
</evidence>
<feature type="compositionally biased region" description="Pro residues" evidence="8">
    <location>
        <begin position="23"/>
        <end position="35"/>
    </location>
</feature>
<evidence type="ECO:0000259" key="9">
    <source>
        <dbReference type="PROSITE" id="PS50048"/>
    </source>
</evidence>
<keyword evidence="2" id="KW-0479">Metal-binding</keyword>
<dbReference type="GO" id="GO:0001216">
    <property type="term" value="F:DNA-binding transcription activator activity"/>
    <property type="evidence" value="ECO:0007669"/>
    <property type="project" value="UniProtKB-ARBA"/>
</dbReference>
<feature type="compositionally biased region" description="Basic and acidic residues" evidence="8">
    <location>
        <begin position="39"/>
        <end position="65"/>
    </location>
</feature>
<dbReference type="GO" id="GO:0000981">
    <property type="term" value="F:DNA-binding transcription factor activity, RNA polymerase II-specific"/>
    <property type="evidence" value="ECO:0007669"/>
    <property type="project" value="InterPro"/>
</dbReference>
<feature type="region of interest" description="Disordered" evidence="8">
    <location>
        <begin position="196"/>
        <end position="254"/>
    </location>
</feature>
<evidence type="ECO:0000256" key="5">
    <source>
        <dbReference type="ARBA" id="ARBA00023125"/>
    </source>
</evidence>
<dbReference type="AlphaFoldDB" id="A0A6G1HAU4"/>
<dbReference type="PROSITE" id="PS00463">
    <property type="entry name" value="ZN2_CY6_FUNGAL_1"/>
    <property type="match status" value="1"/>
</dbReference>
<reference evidence="10" key="1">
    <citation type="journal article" date="2020" name="Stud. Mycol.">
        <title>101 Dothideomycetes genomes: a test case for predicting lifestyles and emergence of pathogens.</title>
        <authorList>
            <person name="Haridas S."/>
            <person name="Albert R."/>
            <person name="Binder M."/>
            <person name="Bloem J."/>
            <person name="Labutti K."/>
            <person name="Salamov A."/>
            <person name="Andreopoulos B."/>
            <person name="Baker S."/>
            <person name="Barry K."/>
            <person name="Bills G."/>
            <person name="Bluhm B."/>
            <person name="Cannon C."/>
            <person name="Castanera R."/>
            <person name="Culley D."/>
            <person name="Daum C."/>
            <person name="Ezra D."/>
            <person name="Gonzalez J."/>
            <person name="Henrissat B."/>
            <person name="Kuo A."/>
            <person name="Liang C."/>
            <person name="Lipzen A."/>
            <person name="Lutzoni F."/>
            <person name="Magnuson J."/>
            <person name="Mondo S."/>
            <person name="Nolan M."/>
            <person name="Ohm R."/>
            <person name="Pangilinan J."/>
            <person name="Park H.-J."/>
            <person name="Ramirez L."/>
            <person name="Alfaro M."/>
            <person name="Sun H."/>
            <person name="Tritt A."/>
            <person name="Yoshinaga Y."/>
            <person name="Zwiers L.-H."/>
            <person name="Turgeon B."/>
            <person name="Goodwin S."/>
            <person name="Spatafora J."/>
            <person name="Crous P."/>
            <person name="Grigoriev I."/>
        </authorList>
    </citation>
    <scope>NUCLEOTIDE SEQUENCE</scope>
    <source>
        <strain evidence="10">CBS 113979</strain>
    </source>
</reference>
<evidence type="ECO:0000313" key="11">
    <source>
        <dbReference type="Proteomes" id="UP000800041"/>
    </source>
</evidence>
<dbReference type="GO" id="GO:0005634">
    <property type="term" value="C:nucleus"/>
    <property type="evidence" value="ECO:0007669"/>
    <property type="project" value="UniProtKB-SubCell"/>
</dbReference>
<name>A0A6G1HAU4_9PEZI</name>
<sequence>MASSAIDPALYGAHQSRQQQQPPYYPPPPQVPPQHPRTAHFDPVLEKQQEGEDHEQSPDDGHDEGHEDEDEGEHADSASHTSPSSRAPDAKRPRACDSCRGLKVRCIIDPASGQPCRRCARAGRRCIVTPPTRKRQKKADSRVAELERKIDALTASLQARENGVPERRNSSVSAPSPYDNHHAQYQPDRRLLGEAQERPSASPYSRQPTMEASPATAARKRRRVDDFPSKVMTRGTTSTTGTLTPPQKESSEEEVQTMRREMLMSHPGATIPNNYNERKPIVFDHSDIDGKISAIVDKPTAERLFDHYIHDVSPYFPAVPIAPGTNPQTFREQKPILFLAIISSICFGVGIPHEAQQALARELREQFAESMWKQGEKSLELIQALQVSTLWYRPPSNFEQHMFFQMVHMSAIMAIDIGMGKRQSQMKRKWFGQDPPFRRLTHMTETAEARRAWLVSYFLCISITMVLRRPILLRFNEYMRECIEYLENAPDALPSDKLLVQHVKLARIAEEISIQFSMDDPNENLSISDGKVTYGIKHFEKDLREQVHRDTVDPSLRLGVFVTDLYIHEIALHYNQNVEDFHAPFTEGSKPHQASQPILGTHHVDALGACQLACRHILDEFLGLDFHVLYALPIIFSVRVVYTLVVLIKLYVAATTPGEMESIIKKDELRVDSYLAALEHTFGAVMNRDPLSPSSKFLFVVQRLKDRYMSIKRGESGPAASRARAHAKKERAKSEQHGGHPKSARARSVTATQDMKPAMAPPTGAQGLQLLSEVAMGNSGNGASPPQAASASAAAHQAAHQQQQQQQHQHQQQWYAAQQAQQQQAQQAQQATPNPGMSPEAMAAAAAGGMDPSHGYPYGGGAGVPFTGLENIDFGFGTGMGDADLSGLFMADLNSPWWSLTDPNLQGGAGGQGYPPGWS</sequence>
<keyword evidence="6" id="KW-0804">Transcription</keyword>
<dbReference type="InterPro" id="IPR001138">
    <property type="entry name" value="Zn2Cys6_DnaBD"/>
</dbReference>
<feature type="domain" description="Zn(2)-C6 fungal-type" evidence="9">
    <location>
        <begin position="95"/>
        <end position="128"/>
    </location>
</feature>
<proteinExistence type="predicted"/>
<evidence type="ECO:0000256" key="8">
    <source>
        <dbReference type="SAM" id="MobiDB-lite"/>
    </source>
</evidence>
<dbReference type="CDD" id="cd12148">
    <property type="entry name" value="fungal_TF_MHR"/>
    <property type="match status" value="1"/>
</dbReference>
<dbReference type="GO" id="GO:0008270">
    <property type="term" value="F:zinc ion binding"/>
    <property type="evidence" value="ECO:0007669"/>
    <property type="project" value="InterPro"/>
</dbReference>
<keyword evidence="5" id="KW-0238">DNA-binding</keyword>
<feature type="compositionally biased region" description="Low complexity" evidence="8">
    <location>
        <begin position="787"/>
        <end position="831"/>
    </location>
</feature>
<evidence type="ECO:0000313" key="10">
    <source>
        <dbReference type="EMBL" id="KAF1990331.1"/>
    </source>
</evidence>
<dbReference type="PROSITE" id="PS50048">
    <property type="entry name" value="ZN2_CY6_FUNGAL_2"/>
    <property type="match status" value="1"/>
</dbReference>
<dbReference type="Pfam" id="PF04082">
    <property type="entry name" value="Fungal_trans"/>
    <property type="match status" value="1"/>
</dbReference>
<evidence type="ECO:0000256" key="1">
    <source>
        <dbReference type="ARBA" id="ARBA00004123"/>
    </source>
</evidence>
<evidence type="ECO:0000256" key="7">
    <source>
        <dbReference type="ARBA" id="ARBA00023242"/>
    </source>
</evidence>
<keyword evidence="4" id="KW-0805">Transcription regulation</keyword>
<feature type="region of interest" description="Disordered" evidence="8">
    <location>
        <begin position="1"/>
        <end position="95"/>
    </location>
</feature>
<keyword evidence="7" id="KW-0539">Nucleus</keyword>
<dbReference type="EMBL" id="ML977142">
    <property type="protein sequence ID" value="KAF1990331.1"/>
    <property type="molecule type" value="Genomic_DNA"/>
</dbReference>
<dbReference type="SUPFAM" id="SSF57701">
    <property type="entry name" value="Zn2/Cys6 DNA-binding domain"/>
    <property type="match status" value="1"/>
</dbReference>
<keyword evidence="3" id="KW-0862">Zinc</keyword>
<comment type="subcellular location">
    <subcellularLocation>
        <location evidence="1">Nucleus</location>
    </subcellularLocation>
</comment>
<feature type="compositionally biased region" description="Low complexity" evidence="8">
    <location>
        <begin position="233"/>
        <end position="244"/>
    </location>
</feature>
<dbReference type="GO" id="GO:0000976">
    <property type="term" value="F:transcription cis-regulatory region binding"/>
    <property type="evidence" value="ECO:0007669"/>
    <property type="project" value="TreeGrafter"/>
</dbReference>
<dbReference type="InterPro" id="IPR007219">
    <property type="entry name" value="XnlR_reg_dom"/>
</dbReference>
<dbReference type="PANTHER" id="PTHR31845:SF39">
    <property type="entry name" value="TRANSCRIPTION FACTOR PBCR-RELATED"/>
    <property type="match status" value="1"/>
</dbReference>
<gene>
    <name evidence="10" type="ORF">K402DRAFT_410399</name>
</gene>
<dbReference type="Gene3D" id="4.10.240.10">
    <property type="entry name" value="Zn(2)-C6 fungal-type DNA-binding domain"/>
    <property type="match status" value="1"/>
</dbReference>
<dbReference type="InterPro" id="IPR036864">
    <property type="entry name" value="Zn2-C6_fun-type_DNA-bd_sf"/>
</dbReference>
<evidence type="ECO:0000256" key="6">
    <source>
        <dbReference type="ARBA" id="ARBA00023163"/>
    </source>
</evidence>
<dbReference type="Proteomes" id="UP000800041">
    <property type="component" value="Unassembled WGS sequence"/>
</dbReference>